<proteinExistence type="predicted"/>
<protein>
    <submittedName>
        <fullName evidence="1">Uncharacterized protein</fullName>
    </submittedName>
</protein>
<keyword evidence="2" id="KW-1185">Reference proteome</keyword>
<sequence>MTSATIFRQNITKTYSIGWSPNNKNWKPLALCPGAFEKLGSHLAGLDLGGLPAFLLVAFGTLPLGPAVCSRCFLGDLLTGTLSLPALGPAVCPGDLLTGTLPCDAEGVALLCDAEGAPLVWDNCDRIPPSYTLLAFSLDCSLCFLNYFPLCLVPSYTIIYI</sequence>
<reference evidence="1 2" key="1">
    <citation type="submission" date="2020-06" db="EMBL/GenBank/DDBJ databases">
        <title>Transcriptomic and genomic resources for Thalictrum thalictroides and T. hernandezii: Facilitating candidate gene discovery in an emerging model plant lineage.</title>
        <authorList>
            <person name="Arias T."/>
            <person name="Riano-Pachon D.M."/>
            <person name="Di Stilio V.S."/>
        </authorList>
    </citation>
    <scope>NUCLEOTIDE SEQUENCE [LARGE SCALE GENOMIC DNA]</scope>
    <source>
        <strain evidence="2">cv. WT478/WT964</strain>
        <tissue evidence="1">Leaves</tissue>
    </source>
</reference>
<evidence type="ECO:0000313" key="2">
    <source>
        <dbReference type="Proteomes" id="UP000554482"/>
    </source>
</evidence>
<dbReference type="EMBL" id="JABWDY010043524">
    <property type="protein sequence ID" value="KAF5175837.1"/>
    <property type="molecule type" value="Genomic_DNA"/>
</dbReference>
<dbReference type="Proteomes" id="UP000554482">
    <property type="component" value="Unassembled WGS sequence"/>
</dbReference>
<organism evidence="1 2">
    <name type="scientific">Thalictrum thalictroides</name>
    <name type="common">Rue-anemone</name>
    <name type="synonym">Anemone thalictroides</name>
    <dbReference type="NCBI Taxonomy" id="46969"/>
    <lineage>
        <taxon>Eukaryota</taxon>
        <taxon>Viridiplantae</taxon>
        <taxon>Streptophyta</taxon>
        <taxon>Embryophyta</taxon>
        <taxon>Tracheophyta</taxon>
        <taxon>Spermatophyta</taxon>
        <taxon>Magnoliopsida</taxon>
        <taxon>Ranunculales</taxon>
        <taxon>Ranunculaceae</taxon>
        <taxon>Thalictroideae</taxon>
        <taxon>Thalictrum</taxon>
    </lineage>
</organism>
<gene>
    <name evidence="1" type="ORF">FRX31_034573</name>
</gene>
<accession>A0A7J6UTE6</accession>
<name>A0A7J6UTE6_THATH</name>
<evidence type="ECO:0000313" key="1">
    <source>
        <dbReference type="EMBL" id="KAF5175837.1"/>
    </source>
</evidence>
<comment type="caution">
    <text evidence="1">The sequence shown here is derived from an EMBL/GenBank/DDBJ whole genome shotgun (WGS) entry which is preliminary data.</text>
</comment>
<dbReference type="AlphaFoldDB" id="A0A7J6UTE6"/>